<dbReference type="PANTHER" id="PTHR45651:SF11">
    <property type="entry name" value="CYCLIC NUCLEOTIDE-GATED ION CHANNEL 20, CHLOROPLASTIC-RELATED"/>
    <property type="match status" value="1"/>
</dbReference>
<evidence type="ECO:0000313" key="4">
    <source>
        <dbReference type="Proteomes" id="UP000824469"/>
    </source>
</evidence>
<keyword evidence="4" id="KW-1185">Reference proteome</keyword>
<dbReference type="EMBL" id="JAHRHJ020003813">
    <property type="protein sequence ID" value="KAH9290364.1"/>
    <property type="molecule type" value="Genomic_DNA"/>
</dbReference>
<evidence type="ECO:0000313" key="3">
    <source>
        <dbReference type="EMBL" id="KAH9290364.1"/>
    </source>
</evidence>
<keyword evidence="2" id="KW-0812">Transmembrane</keyword>
<dbReference type="GO" id="GO:0034220">
    <property type="term" value="P:monoatomic ion transmembrane transport"/>
    <property type="evidence" value="ECO:0007669"/>
    <property type="project" value="UniProtKB-KW"/>
</dbReference>
<keyword evidence="2" id="KW-0472">Membrane</keyword>
<keyword evidence="1" id="KW-0813">Transport</keyword>
<sequence>IMILVVLPEYVGSSAANYAKNLLRITVLLQYIPRMIRFIPLLSGGSATGFIFESAWANFVINILMFILAGHVVGSCWYLFGLQRVNQCLRDVCHYATDSSRRNCSMFLDCGHGERIGIFNQSTDWMVWINNENATDCLKGISAVNFTYGIYSYAVPVTMESSVITKYIYSVFWGFQEAPKFMKLGILGFKNMKNANINSTFPNIHSNMPNLTYKQFAPLGINELVAQTFKDQSSNWAAKSVKGSIQEEQIAQDEDDEERSTLAQQLSHEIIQCIVNHGDITRYVTSEIMSYTLLHIQICLEKNYELEDEICNLKYVIPWMQPCIYDHLVSDKWWQVLNHLTGTGARLLDHFSMFSLLCMALGQNEFGIA</sequence>
<protein>
    <recommendedName>
        <fullName evidence="5">Ion transport domain-containing protein</fullName>
    </recommendedName>
</protein>
<keyword evidence="2" id="KW-1133">Transmembrane helix</keyword>
<keyword evidence="1" id="KW-0407">Ion channel</keyword>
<organism evidence="3 4">
    <name type="scientific">Taxus chinensis</name>
    <name type="common">Chinese yew</name>
    <name type="synonym">Taxus wallichiana var. chinensis</name>
    <dbReference type="NCBI Taxonomy" id="29808"/>
    <lineage>
        <taxon>Eukaryota</taxon>
        <taxon>Viridiplantae</taxon>
        <taxon>Streptophyta</taxon>
        <taxon>Embryophyta</taxon>
        <taxon>Tracheophyta</taxon>
        <taxon>Spermatophyta</taxon>
        <taxon>Pinopsida</taxon>
        <taxon>Pinidae</taxon>
        <taxon>Conifers II</taxon>
        <taxon>Cupressales</taxon>
        <taxon>Taxaceae</taxon>
        <taxon>Taxus</taxon>
    </lineage>
</organism>
<feature type="transmembrane region" description="Helical" evidence="2">
    <location>
        <begin position="59"/>
        <end position="80"/>
    </location>
</feature>
<accession>A0AA38F2V6</accession>
<name>A0AA38F2V6_TAXCH</name>
<reference evidence="3 4" key="1">
    <citation type="journal article" date="2021" name="Nat. Plants">
        <title>The Taxus genome provides insights into paclitaxel biosynthesis.</title>
        <authorList>
            <person name="Xiong X."/>
            <person name="Gou J."/>
            <person name="Liao Q."/>
            <person name="Li Y."/>
            <person name="Zhou Q."/>
            <person name="Bi G."/>
            <person name="Li C."/>
            <person name="Du R."/>
            <person name="Wang X."/>
            <person name="Sun T."/>
            <person name="Guo L."/>
            <person name="Liang H."/>
            <person name="Lu P."/>
            <person name="Wu Y."/>
            <person name="Zhang Z."/>
            <person name="Ro D.K."/>
            <person name="Shang Y."/>
            <person name="Huang S."/>
            <person name="Yan J."/>
        </authorList>
    </citation>
    <scope>NUCLEOTIDE SEQUENCE [LARGE SCALE GENOMIC DNA]</scope>
    <source>
        <strain evidence="3">Ta-2019</strain>
    </source>
</reference>
<feature type="non-terminal residue" evidence="3">
    <location>
        <position position="1"/>
    </location>
</feature>
<evidence type="ECO:0000256" key="1">
    <source>
        <dbReference type="ARBA" id="ARBA00023303"/>
    </source>
</evidence>
<dbReference type="PANTHER" id="PTHR45651">
    <property type="entry name" value="CYCLIC NUCLEOTIDE-GATED ION CHANNEL 15-RELATED-RELATED"/>
    <property type="match status" value="1"/>
</dbReference>
<comment type="caution">
    <text evidence="3">The sequence shown here is derived from an EMBL/GenBank/DDBJ whole genome shotgun (WGS) entry which is preliminary data.</text>
</comment>
<gene>
    <name evidence="3" type="ORF">KI387_034481</name>
</gene>
<evidence type="ECO:0008006" key="5">
    <source>
        <dbReference type="Google" id="ProtNLM"/>
    </source>
</evidence>
<dbReference type="Proteomes" id="UP000824469">
    <property type="component" value="Unassembled WGS sequence"/>
</dbReference>
<proteinExistence type="predicted"/>
<keyword evidence="1" id="KW-0406">Ion transport</keyword>
<feature type="transmembrane region" description="Helical" evidence="2">
    <location>
        <begin position="31"/>
        <end position="52"/>
    </location>
</feature>
<dbReference type="AlphaFoldDB" id="A0AA38F2V6"/>
<evidence type="ECO:0000256" key="2">
    <source>
        <dbReference type="SAM" id="Phobius"/>
    </source>
</evidence>
<dbReference type="GO" id="GO:0016020">
    <property type="term" value="C:membrane"/>
    <property type="evidence" value="ECO:0007669"/>
    <property type="project" value="UniProtKB-SubCell"/>
</dbReference>